<proteinExistence type="predicted"/>
<evidence type="ECO:0000256" key="1">
    <source>
        <dbReference type="SAM" id="MobiDB-lite"/>
    </source>
</evidence>
<feature type="region of interest" description="Disordered" evidence="1">
    <location>
        <begin position="264"/>
        <end position="314"/>
    </location>
</feature>
<feature type="compositionally biased region" description="Polar residues" evidence="1">
    <location>
        <begin position="221"/>
        <end position="233"/>
    </location>
</feature>
<evidence type="ECO:0000313" key="3">
    <source>
        <dbReference type="Proteomes" id="UP000000709"/>
    </source>
</evidence>
<dbReference type="OrthoDB" id="2530523at2759"/>
<reference evidence="2 3" key="1">
    <citation type="journal article" date="2011" name="Proc. Natl. Acad. Sci. U.S.A.">
        <title>Comparative genomics of xylose-fermenting fungi for enhanced biofuel production.</title>
        <authorList>
            <person name="Wohlbach D.J."/>
            <person name="Kuo A."/>
            <person name="Sato T.K."/>
            <person name="Potts K.M."/>
            <person name="Salamov A.A."/>
            <person name="LaButti K.M."/>
            <person name="Sun H."/>
            <person name="Clum A."/>
            <person name="Pangilinan J.L."/>
            <person name="Lindquist E.A."/>
            <person name="Lucas S."/>
            <person name="Lapidus A."/>
            <person name="Jin M."/>
            <person name="Gunawan C."/>
            <person name="Balan V."/>
            <person name="Dale B.E."/>
            <person name="Jeffries T.W."/>
            <person name="Zinkel R."/>
            <person name="Barry K.W."/>
            <person name="Grigoriev I.V."/>
            <person name="Gasch A.P."/>
        </authorList>
    </citation>
    <scope>NUCLEOTIDE SEQUENCE [LARGE SCALE GENOMIC DNA]</scope>
    <source>
        <strain evidence="3">NRRL Y-27907 / 11-Y1</strain>
    </source>
</reference>
<dbReference type="Proteomes" id="UP000000709">
    <property type="component" value="Unassembled WGS sequence"/>
</dbReference>
<protein>
    <submittedName>
        <fullName evidence="2">Uncharacterized protein</fullName>
    </submittedName>
</protein>
<organism evidence="3">
    <name type="scientific">Spathaspora passalidarum (strain NRRL Y-27907 / 11-Y1)</name>
    <dbReference type="NCBI Taxonomy" id="619300"/>
    <lineage>
        <taxon>Eukaryota</taxon>
        <taxon>Fungi</taxon>
        <taxon>Dikarya</taxon>
        <taxon>Ascomycota</taxon>
        <taxon>Saccharomycotina</taxon>
        <taxon>Pichiomycetes</taxon>
        <taxon>Debaryomycetaceae</taxon>
        <taxon>Spathaspora</taxon>
    </lineage>
</organism>
<evidence type="ECO:0000313" key="2">
    <source>
        <dbReference type="EMBL" id="EGW35228.1"/>
    </source>
</evidence>
<feature type="compositionally biased region" description="Low complexity" evidence="1">
    <location>
        <begin position="160"/>
        <end position="208"/>
    </location>
</feature>
<dbReference type="EMBL" id="GL996499">
    <property type="protein sequence ID" value="EGW35228.1"/>
    <property type="molecule type" value="Genomic_DNA"/>
</dbReference>
<accession>G3AG89</accession>
<dbReference type="KEGG" id="spaa:SPAPADRAFT_58434"/>
<dbReference type="OMA" id="NCTRRIH"/>
<feature type="compositionally biased region" description="Polar residues" evidence="1">
    <location>
        <begin position="278"/>
        <end position="308"/>
    </location>
</feature>
<dbReference type="GeneID" id="18872448"/>
<dbReference type="AlphaFoldDB" id="G3AG89"/>
<dbReference type="RefSeq" id="XP_007372640.1">
    <property type="nucleotide sequence ID" value="XM_007372578.1"/>
</dbReference>
<sequence>MNTNPSVDRAPLSLDRERVTCLLLVNAHLMKKAINIYHSVLSNQMFQQMPEKERARALDSYQNCTRRIHCNLSVLNHLHDKYHGDPSQPLPPSRPTFPIMLSAPADMPELVQLYSKLQELYPEAMQFIKMKIQQMKNSKHFQQQQQQQQQQLQMQQSQQQQQQMQQHQDPQTQQLQQQQAQLSHQSPMQSQQFPPQQRPPQQQQKPDPMLYSKPHGEPQKDQSMYNNGFNSAPRSMGNVDSMPTPSGRNSVDFFVQTGITDYVGSGGSNQGRQSSMQALSPQQILQQAQESSSMNTPGDMLNQGQPGSSALDFF</sequence>
<name>G3AG89_SPAPN</name>
<dbReference type="InParanoid" id="G3AG89"/>
<feature type="region of interest" description="Disordered" evidence="1">
    <location>
        <begin position="160"/>
        <end position="251"/>
    </location>
</feature>
<gene>
    <name evidence="2" type="ORF">SPAPADRAFT_58434</name>
</gene>
<dbReference type="HOGENOM" id="CLU_083386_0_0_1"/>
<dbReference type="eggNOG" id="ENOG502SDPA">
    <property type="taxonomic scope" value="Eukaryota"/>
</dbReference>
<keyword evidence="3" id="KW-1185">Reference proteome</keyword>